<comment type="caution">
    <text evidence="2">The sequence shown here is derived from an EMBL/GenBank/DDBJ whole genome shotgun (WGS) entry which is preliminary data.</text>
</comment>
<evidence type="ECO:0000259" key="1">
    <source>
        <dbReference type="Pfam" id="PF07883"/>
    </source>
</evidence>
<dbReference type="PANTHER" id="PTHR36156">
    <property type="entry name" value="SLR2101 PROTEIN"/>
    <property type="match status" value="1"/>
</dbReference>
<dbReference type="Proteomes" id="UP000178129">
    <property type="component" value="Unassembled WGS sequence"/>
</dbReference>
<dbReference type="InterPro" id="IPR047142">
    <property type="entry name" value="OryJ/VirC-like"/>
</dbReference>
<dbReference type="AlphaFoldDB" id="A0A1E1K675"/>
<dbReference type="InterPro" id="IPR013096">
    <property type="entry name" value="Cupin_2"/>
</dbReference>
<organism evidence="2 3">
    <name type="scientific">Rhynchosporium graminicola</name>
    <dbReference type="NCBI Taxonomy" id="2792576"/>
    <lineage>
        <taxon>Eukaryota</taxon>
        <taxon>Fungi</taxon>
        <taxon>Dikarya</taxon>
        <taxon>Ascomycota</taxon>
        <taxon>Pezizomycotina</taxon>
        <taxon>Leotiomycetes</taxon>
        <taxon>Helotiales</taxon>
        <taxon>Ploettnerulaceae</taxon>
        <taxon>Rhynchosporium</taxon>
    </lineage>
</organism>
<name>A0A1E1K675_9HELO</name>
<dbReference type="InterPro" id="IPR011051">
    <property type="entry name" value="RmlC_Cupin_sf"/>
</dbReference>
<reference evidence="3" key="1">
    <citation type="submission" date="2016-03" db="EMBL/GenBank/DDBJ databases">
        <authorList>
            <person name="Ploux O."/>
        </authorList>
    </citation>
    <scope>NUCLEOTIDE SEQUENCE [LARGE SCALE GENOMIC DNA]</scope>
    <source>
        <strain evidence="3">UK7</strain>
    </source>
</reference>
<dbReference type="STRING" id="914237.A0A1E1K675"/>
<dbReference type="InterPro" id="IPR014710">
    <property type="entry name" value="RmlC-like_jellyroll"/>
</dbReference>
<dbReference type="SUPFAM" id="SSF51182">
    <property type="entry name" value="RmlC-like cupins"/>
    <property type="match status" value="1"/>
</dbReference>
<dbReference type="PANTHER" id="PTHR36156:SF3">
    <property type="entry name" value="CUPIN 2 CONSERVED BARREL DOMAIN-CONTAINING PROTEIN"/>
    <property type="match status" value="1"/>
</dbReference>
<sequence>MSDRPLLPNGLPDVQRLITTHDPSGKAVFSEDLSSESSFREVDLGANFFLGYTTKGFPVDLNADNARTVPKDIQSYEKDLNSPPGGLSIHNGTALRFVDFAPSKEPYMHRTESIDYGVVLEGIMELILDSGQKKIMRRGDVCIQRGTMHAWRNVTENDGWARMLFTLVAAEKLVVGGQDLAENLPGKLGDKGPWQSLT</sequence>
<gene>
    <name evidence="2" type="ORF">RCO7_00694</name>
</gene>
<proteinExistence type="predicted"/>
<accession>A0A1E1K675</accession>
<dbReference type="CDD" id="cd02231">
    <property type="entry name" value="cupin_BLL6423-like"/>
    <property type="match status" value="1"/>
</dbReference>
<dbReference type="Pfam" id="PF07883">
    <property type="entry name" value="Cupin_2"/>
    <property type="match status" value="1"/>
</dbReference>
<feature type="domain" description="Cupin type-2" evidence="1">
    <location>
        <begin position="97"/>
        <end position="157"/>
    </location>
</feature>
<dbReference type="EMBL" id="FJUW01000005">
    <property type="protein sequence ID" value="CZS92074.1"/>
    <property type="molecule type" value="Genomic_DNA"/>
</dbReference>
<keyword evidence="3" id="KW-1185">Reference proteome</keyword>
<evidence type="ECO:0000313" key="3">
    <source>
        <dbReference type="Proteomes" id="UP000178129"/>
    </source>
</evidence>
<dbReference type="InParanoid" id="A0A1E1K675"/>
<dbReference type="Gene3D" id="2.60.120.10">
    <property type="entry name" value="Jelly Rolls"/>
    <property type="match status" value="1"/>
</dbReference>
<dbReference type="Gene3D" id="2.20.70.150">
    <property type="match status" value="1"/>
</dbReference>
<evidence type="ECO:0000313" key="2">
    <source>
        <dbReference type="EMBL" id="CZS92074.1"/>
    </source>
</evidence>
<protein>
    <submittedName>
        <fullName evidence="2">Related to Cupin domain protein</fullName>
    </submittedName>
</protein>